<dbReference type="Gene3D" id="1.20.1740.10">
    <property type="entry name" value="Amino acid/polyamine transporter I"/>
    <property type="match status" value="1"/>
</dbReference>
<evidence type="ECO:0000313" key="7">
    <source>
        <dbReference type="EMBL" id="SLN19192.1"/>
    </source>
</evidence>
<feature type="transmembrane region" description="Helical" evidence="6">
    <location>
        <begin position="110"/>
        <end position="132"/>
    </location>
</feature>
<feature type="transmembrane region" description="Helical" evidence="6">
    <location>
        <begin position="367"/>
        <end position="385"/>
    </location>
</feature>
<dbReference type="EMBL" id="FWFX01000002">
    <property type="protein sequence ID" value="SLN19192.1"/>
    <property type="molecule type" value="Genomic_DNA"/>
</dbReference>
<feature type="transmembrane region" description="Helical" evidence="6">
    <location>
        <begin position="144"/>
        <end position="167"/>
    </location>
</feature>
<keyword evidence="5 6" id="KW-0472">Membrane</keyword>
<evidence type="ECO:0000256" key="5">
    <source>
        <dbReference type="ARBA" id="ARBA00023136"/>
    </source>
</evidence>
<dbReference type="GO" id="GO:0005886">
    <property type="term" value="C:plasma membrane"/>
    <property type="evidence" value="ECO:0007669"/>
    <property type="project" value="UniProtKB-SubCell"/>
</dbReference>
<proteinExistence type="predicted"/>
<keyword evidence="4 6" id="KW-1133">Transmembrane helix</keyword>
<evidence type="ECO:0000256" key="6">
    <source>
        <dbReference type="SAM" id="Phobius"/>
    </source>
</evidence>
<feature type="transmembrane region" description="Helical" evidence="6">
    <location>
        <begin position="218"/>
        <end position="243"/>
    </location>
</feature>
<evidence type="ECO:0000313" key="8">
    <source>
        <dbReference type="Proteomes" id="UP000193061"/>
    </source>
</evidence>
<sequence>MTALKKTLGPLQGAGLMLNIVIGAGLLSLPGLAYQQVGQNAIWVWAMCALVSLPLLSVFIIMGARFPDAGGVSSFAQRAFGKYAYIASSFIFLGAVSFGLPAIALTGGHYLSVIIPFDPAVLAIALLLVATGTQLASPETASKISALVASAILFSLLLIICVGLWGISPEMREVRTLNAPTIGFAQLSVPFMMIFFAFTGWEVAAGTSEEFRKPKRDFPLAMGLSFIAALVLYFCMAMIVHFTPIEDNYEAAFSYIMEAHLGAWGGILMSSLAVGIIIANLMGAIWAVSRMILSLSRERVVPLDFSADENGRPLKAVFLVLAVLLSVLSLDLLNILSIEKMLSLAGQNFIILFAVAAASLITLTSSLLEKIIGVVAVCTIAMLLIQQDTDLLYPALLSLVAGFVWITQGKQRKPV</sequence>
<dbReference type="PANTHER" id="PTHR42770">
    <property type="entry name" value="AMINO ACID TRANSPORTER-RELATED"/>
    <property type="match status" value="1"/>
</dbReference>
<reference evidence="7 8" key="1">
    <citation type="submission" date="2017-03" db="EMBL/GenBank/DDBJ databases">
        <authorList>
            <person name="Afonso C.L."/>
            <person name="Miller P.J."/>
            <person name="Scott M.A."/>
            <person name="Spackman E."/>
            <person name="Goraichik I."/>
            <person name="Dimitrov K.M."/>
            <person name="Suarez D.L."/>
            <person name="Swayne D.E."/>
        </authorList>
    </citation>
    <scope>NUCLEOTIDE SEQUENCE [LARGE SCALE GENOMIC DNA]</scope>
    <source>
        <strain evidence="7 8">CECT 7450</strain>
    </source>
</reference>
<feature type="transmembrane region" description="Helical" evidence="6">
    <location>
        <begin position="263"/>
        <end position="289"/>
    </location>
</feature>
<feature type="transmembrane region" description="Helical" evidence="6">
    <location>
        <begin position="42"/>
        <end position="62"/>
    </location>
</feature>
<evidence type="ECO:0000256" key="1">
    <source>
        <dbReference type="ARBA" id="ARBA00004651"/>
    </source>
</evidence>
<keyword evidence="8" id="KW-1185">Reference proteome</keyword>
<feature type="transmembrane region" description="Helical" evidence="6">
    <location>
        <begin position="83"/>
        <end position="104"/>
    </location>
</feature>
<gene>
    <name evidence="7" type="primary">yjeH</name>
    <name evidence="7" type="ORF">ROA7450_00606</name>
</gene>
<feature type="transmembrane region" description="Helical" evidence="6">
    <location>
        <begin position="391"/>
        <end position="407"/>
    </location>
</feature>
<accession>A0A1X6YET9</accession>
<dbReference type="AlphaFoldDB" id="A0A1X6YET9"/>
<dbReference type="RefSeq" id="WP_085804190.1">
    <property type="nucleotide sequence ID" value="NZ_FWFX01000002.1"/>
</dbReference>
<feature type="transmembrane region" description="Helical" evidence="6">
    <location>
        <begin position="316"/>
        <end position="336"/>
    </location>
</feature>
<dbReference type="PIRSF" id="PIRSF006060">
    <property type="entry name" value="AA_transporter"/>
    <property type="match status" value="1"/>
</dbReference>
<dbReference type="Proteomes" id="UP000193061">
    <property type="component" value="Unassembled WGS sequence"/>
</dbReference>
<feature type="transmembrane region" description="Helical" evidence="6">
    <location>
        <begin position="187"/>
        <end position="206"/>
    </location>
</feature>
<name>A0A1X6YET9_9RHOB</name>
<feature type="transmembrane region" description="Helical" evidence="6">
    <location>
        <begin position="12"/>
        <end position="30"/>
    </location>
</feature>
<keyword evidence="2" id="KW-1003">Cell membrane</keyword>
<keyword evidence="3 6" id="KW-0812">Transmembrane</keyword>
<dbReference type="OrthoDB" id="9762947at2"/>
<evidence type="ECO:0000256" key="3">
    <source>
        <dbReference type="ARBA" id="ARBA00022692"/>
    </source>
</evidence>
<protein>
    <submittedName>
        <fullName evidence="7">Inner membrane protein YjeH</fullName>
    </submittedName>
</protein>
<organism evidence="7 8">
    <name type="scientific">Roseovarius albus</name>
    <dbReference type="NCBI Taxonomy" id="1247867"/>
    <lineage>
        <taxon>Bacteria</taxon>
        <taxon>Pseudomonadati</taxon>
        <taxon>Pseudomonadota</taxon>
        <taxon>Alphaproteobacteria</taxon>
        <taxon>Rhodobacterales</taxon>
        <taxon>Roseobacteraceae</taxon>
        <taxon>Roseovarius</taxon>
    </lineage>
</organism>
<dbReference type="Pfam" id="PF13520">
    <property type="entry name" value="AA_permease_2"/>
    <property type="match status" value="1"/>
</dbReference>
<comment type="subcellular location">
    <subcellularLocation>
        <location evidence="1">Cell membrane</location>
        <topology evidence="1">Multi-pass membrane protein</topology>
    </subcellularLocation>
</comment>
<dbReference type="GO" id="GO:0022857">
    <property type="term" value="F:transmembrane transporter activity"/>
    <property type="evidence" value="ECO:0007669"/>
    <property type="project" value="InterPro"/>
</dbReference>
<evidence type="ECO:0000256" key="2">
    <source>
        <dbReference type="ARBA" id="ARBA00022475"/>
    </source>
</evidence>
<dbReference type="InterPro" id="IPR002293">
    <property type="entry name" value="AA/rel_permease1"/>
</dbReference>
<dbReference type="PANTHER" id="PTHR42770:SF13">
    <property type="entry name" value="L-METHIONINE_BRANCHED-CHAIN AMINO ACID EXPORTER YJEH"/>
    <property type="match status" value="1"/>
</dbReference>
<dbReference type="InterPro" id="IPR050367">
    <property type="entry name" value="APC_superfamily"/>
</dbReference>
<evidence type="ECO:0000256" key="4">
    <source>
        <dbReference type="ARBA" id="ARBA00022989"/>
    </source>
</evidence>